<reference evidence="3" key="1">
    <citation type="submission" date="2023-07" db="EMBL/GenBank/DDBJ databases">
        <title>Molecular identification of indigenous halophilic bacteria isolated from red sea cost, biodegradation of synthetic dyes and assessment of degraded metabolite toxicity.</title>
        <authorList>
            <person name="Chaieb K."/>
            <person name="Altayb H.N."/>
        </authorList>
    </citation>
    <scope>NUCLEOTIDE SEQUENCE [LARGE SCALE GENOMIC DNA]</scope>
    <source>
        <strain evidence="3">K20</strain>
    </source>
</reference>
<proteinExistence type="predicted"/>
<dbReference type="Proteomes" id="UP001199044">
    <property type="component" value="Unassembled WGS sequence"/>
</dbReference>
<evidence type="ECO:0008006" key="4">
    <source>
        <dbReference type="Google" id="ProtNLM"/>
    </source>
</evidence>
<feature type="signal peptide" evidence="1">
    <location>
        <begin position="1"/>
        <end position="20"/>
    </location>
</feature>
<evidence type="ECO:0000313" key="2">
    <source>
        <dbReference type="EMBL" id="MCA2015026.1"/>
    </source>
</evidence>
<feature type="chain" id="PRO_5045052231" description="Cell adhesion protein" evidence="1">
    <location>
        <begin position="21"/>
        <end position="363"/>
    </location>
</feature>
<dbReference type="InterPro" id="IPR029058">
    <property type="entry name" value="AB_hydrolase_fold"/>
</dbReference>
<dbReference type="RefSeq" id="WP_225249498.1">
    <property type="nucleotide sequence ID" value="NZ_JAIWIU010000015.1"/>
</dbReference>
<organism evidence="2 3">
    <name type="scientific">Vibrio tritonius</name>
    <dbReference type="NCBI Taxonomy" id="1435069"/>
    <lineage>
        <taxon>Bacteria</taxon>
        <taxon>Pseudomonadati</taxon>
        <taxon>Pseudomonadota</taxon>
        <taxon>Gammaproteobacteria</taxon>
        <taxon>Vibrionales</taxon>
        <taxon>Vibrionaceae</taxon>
        <taxon>Vibrio</taxon>
    </lineage>
</organism>
<dbReference type="Gene3D" id="3.40.50.1820">
    <property type="entry name" value="alpha/beta hydrolase"/>
    <property type="match status" value="1"/>
</dbReference>
<keyword evidence="1" id="KW-0732">Signal</keyword>
<keyword evidence="3" id="KW-1185">Reference proteome</keyword>
<sequence>MIKRIVLLMMSFALCFSVQARTDVFPQSDFDELSDGLYWFGANNQYEKASSDTKDGSTYYDPSKPTLIFIHGWQKDHIVDLERQTFYEDDSNGWPDMDFANLWISEGYNIGILYWDQFADESEVKNAEAKIWSTEGNKGMRWLDSDGNYHDGPDQTVTELLLAAYEDAMSGYQGSDIRLAGHSLGNQLALRLTDELVTLAANGAINNNEVPQRVSLLDPFYSNYAKSYLDGAWVGEKAREIVARLKAADIAIDSYRTSIVTSSIFVGDENKELQNSVAFAEEKTSFFNQTQQSQKHSAAIWLYLWSIAYSTPTVSDNTLAGLSAATTNDEVKQWMATTDHLVQYAGGSTKDPQDNLFETADAL</sequence>
<evidence type="ECO:0000313" key="3">
    <source>
        <dbReference type="Proteomes" id="UP001199044"/>
    </source>
</evidence>
<protein>
    <recommendedName>
        <fullName evidence="4">Cell adhesion protein</fullName>
    </recommendedName>
</protein>
<comment type="caution">
    <text evidence="2">The sequence shown here is derived from an EMBL/GenBank/DDBJ whole genome shotgun (WGS) entry which is preliminary data.</text>
</comment>
<dbReference type="SUPFAM" id="SSF53474">
    <property type="entry name" value="alpha/beta-Hydrolases"/>
    <property type="match status" value="1"/>
</dbReference>
<evidence type="ECO:0000256" key="1">
    <source>
        <dbReference type="SAM" id="SignalP"/>
    </source>
</evidence>
<name>A0ABS7YH73_9VIBR</name>
<dbReference type="EMBL" id="JAIWIU010000015">
    <property type="protein sequence ID" value="MCA2015026.1"/>
    <property type="molecule type" value="Genomic_DNA"/>
</dbReference>
<gene>
    <name evidence="2" type="ORF">LDJ79_02820</name>
</gene>
<accession>A0ABS7YH73</accession>